<keyword evidence="1" id="KW-1133">Transmembrane helix</keyword>
<reference evidence="2 3" key="1">
    <citation type="submission" date="2024-03" db="EMBL/GenBank/DDBJ databases">
        <title>Novel species of the genus Variovorax.</title>
        <authorList>
            <person name="Liu Q."/>
            <person name="Xin Y.-H."/>
        </authorList>
    </citation>
    <scope>NUCLEOTIDE SEQUENCE [LARGE SCALE GENOMIC DNA]</scope>
    <source>
        <strain evidence="2 3">KACC 18501</strain>
    </source>
</reference>
<dbReference type="InterPro" id="IPR008621">
    <property type="entry name" value="Cbb3-typ_cyt_oxidase_comp"/>
</dbReference>
<dbReference type="Pfam" id="PF05545">
    <property type="entry name" value="FixQ"/>
    <property type="match status" value="1"/>
</dbReference>
<dbReference type="EMBL" id="JBBKZV010000028">
    <property type="protein sequence ID" value="MEJ8826032.1"/>
    <property type="molecule type" value="Genomic_DNA"/>
</dbReference>
<keyword evidence="1" id="KW-0472">Membrane</keyword>
<feature type="transmembrane region" description="Helical" evidence="1">
    <location>
        <begin position="6"/>
        <end position="26"/>
    </location>
</feature>
<evidence type="ECO:0000313" key="2">
    <source>
        <dbReference type="EMBL" id="MEJ8826032.1"/>
    </source>
</evidence>
<gene>
    <name evidence="2" type="ORF">WKW80_29065</name>
</gene>
<name>A0ABU8W7K6_9BURK</name>
<accession>A0ABU8W7K6</accession>
<dbReference type="Proteomes" id="UP001363010">
    <property type="component" value="Unassembled WGS sequence"/>
</dbReference>
<keyword evidence="3" id="KW-1185">Reference proteome</keyword>
<comment type="caution">
    <text evidence="2">The sequence shown here is derived from an EMBL/GenBank/DDBJ whole genome shotgun (WGS) entry which is preliminary data.</text>
</comment>
<dbReference type="RefSeq" id="WP_340367066.1">
    <property type="nucleotide sequence ID" value="NZ_JBBKZV010000028.1"/>
</dbReference>
<evidence type="ECO:0000313" key="3">
    <source>
        <dbReference type="Proteomes" id="UP001363010"/>
    </source>
</evidence>
<organism evidence="2 3">
    <name type="scientific">Variovorax humicola</name>
    <dbReference type="NCBI Taxonomy" id="1769758"/>
    <lineage>
        <taxon>Bacteria</taxon>
        <taxon>Pseudomonadati</taxon>
        <taxon>Pseudomonadota</taxon>
        <taxon>Betaproteobacteria</taxon>
        <taxon>Burkholderiales</taxon>
        <taxon>Comamonadaceae</taxon>
        <taxon>Variovorax</taxon>
    </lineage>
</organism>
<protein>
    <submittedName>
        <fullName evidence="2">Cbb3-type cytochrome c oxidase subunit 3</fullName>
    </submittedName>
</protein>
<evidence type="ECO:0000256" key="1">
    <source>
        <dbReference type="SAM" id="Phobius"/>
    </source>
</evidence>
<keyword evidence="1" id="KW-0812">Transmembrane</keyword>
<proteinExistence type="predicted"/>
<sequence length="45" mass="5238">MDLTTLRIAATVACFLVFMGILAWTFSRRNTRRFEEAAQLPFEQD</sequence>